<dbReference type="EMBL" id="QLUW01000004">
    <property type="protein sequence ID" value="RAP74723.1"/>
    <property type="molecule type" value="Genomic_DNA"/>
</dbReference>
<dbReference type="PANTHER" id="PTHR33747">
    <property type="entry name" value="UPF0225 PROTEIN SCO1677"/>
    <property type="match status" value="1"/>
</dbReference>
<dbReference type="SUPFAM" id="SSF103642">
    <property type="entry name" value="Sec-C motif"/>
    <property type="match status" value="1"/>
</dbReference>
<keyword evidence="2" id="KW-1185">Reference proteome</keyword>
<comment type="caution">
    <text evidence="1">The sequence shown here is derived from an EMBL/GenBank/DDBJ whole genome shotgun (WGS) entry which is preliminary data.</text>
</comment>
<evidence type="ECO:0000313" key="2">
    <source>
        <dbReference type="Proteomes" id="UP000249260"/>
    </source>
</evidence>
<dbReference type="InterPro" id="IPR004027">
    <property type="entry name" value="SEC_C_motif"/>
</dbReference>
<dbReference type="OrthoDB" id="9814022at2"/>
<sequence>MDLELQKEIRQLNVANAIKGAVTTSLKEILLRLTKDRLNFIAAGCALSGRSKLKKQELADALYERITDEKEVRAAFLTAEPQEWAFVNRLLEAPYVQDDEVFPDAYLFLMDKGLVYSFMEQDKLYYVIPEEIKDIYRKLDRHAFHEERGYSQLVLQYIEAAVSLYGICPVQKLIEIYNAQNGDGLTEEAFGAICASVAEKVRTWEVKDGYLFSDSLNGESVDEFGAFLESVKDKPYYIPPKEELLQYADIDYFEMTPQLEALKRYIMQSLGKVEQLADAIVDDVQLACSMEEPLDALIGEFDRRGIRLSQKQLKELQPLIYNVYAHTRTWANRGFTPAELNPQPKPAAPKDNVVLFPAAGSAKIGRNEPCPCGSGKKFKKCCL</sequence>
<protein>
    <recommendedName>
        <fullName evidence="3">Zinc chelation protein SecC</fullName>
    </recommendedName>
</protein>
<accession>A0A328TYY6</accession>
<dbReference type="AlphaFoldDB" id="A0A328TYY6"/>
<dbReference type="Proteomes" id="UP000249260">
    <property type="component" value="Unassembled WGS sequence"/>
</dbReference>
<gene>
    <name evidence="1" type="ORF">DL346_22035</name>
</gene>
<evidence type="ECO:0000313" key="1">
    <source>
        <dbReference type="EMBL" id="RAP74723.1"/>
    </source>
</evidence>
<name>A0A328TYY6_9BACL</name>
<dbReference type="Gene3D" id="3.10.450.50">
    <property type="match status" value="1"/>
</dbReference>
<reference evidence="1 2" key="1">
    <citation type="submission" date="2018-06" db="EMBL/GenBank/DDBJ databases">
        <title>Paenibacillus montanisoli sp. nov., isolated from mountain area soil.</title>
        <authorList>
            <person name="Wu M."/>
        </authorList>
    </citation>
    <scope>NUCLEOTIDE SEQUENCE [LARGE SCALE GENOMIC DNA]</scope>
    <source>
        <strain evidence="1 2">RA17</strain>
    </source>
</reference>
<dbReference type="Pfam" id="PF02810">
    <property type="entry name" value="SEC-C"/>
    <property type="match status" value="1"/>
</dbReference>
<proteinExistence type="predicted"/>
<evidence type="ECO:0008006" key="3">
    <source>
        <dbReference type="Google" id="ProtNLM"/>
    </source>
</evidence>
<dbReference type="RefSeq" id="WP_112884510.1">
    <property type="nucleotide sequence ID" value="NZ_QLUW01000004.1"/>
</dbReference>
<dbReference type="PANTHER" id="PTHR33747:SF1">
    <property type="entry name" value="ADENYLATE CYCLASE-ASSOCIATED CAP C-TERMINAL DOMAIN-CONTAINING PROTEIN"/>
    <property type="match status" value="1"/>
</dbReference>
<organism evidence="1 2">
    <name type="scientific">Paenibacillus montanisoli</name>
    <dbReference type="NCBI Taxonomy" id="2081970"/>
    <lineage>
        <taxon>Bacteria</taxon>
        <taxon>Bacillati</taxon>
        <taxon>Bacillota</taxon>
        <taxon>Bacilli</taxon>
        <taxon>Bacillales</taxon>
        <taxon>Paenibacillaceae</taxon>
        <taxon>Paenibacillus</taxon>
    </lineage>
</organism>